<feature type="compositionally biased region" description="Low complexity" evidence="1">
    <location>
        <begin position="183"/>
        <end position="195"/>
    </location>
</feature>
<evidence type="ECO:0000256" key="1">
    <source>
        <dbReference type="SAM" id="MobiDB-lite"/>
    </source>
</evidence>
<sequence length="298" mass="33227">MADFSFLSDSDNEKTVDELLSQVMDQSILEQVAAINCSGFTDLSLPTHLETRFQKLKSFPSANSKPKKSSTHCHSAATVSKNDDWKKGFDLDLEKNSVEKGGLKENSNSGFCSIPSKSLSFSSKDEIFSHSKKNLDWKMGLKAKSETQFPSSASNSFDFSVENEIFSCSKKIPDGKKRGELKSPSGSSLFPSDSSTRSLSPPQKSGCLWCSPKKGVRKKNNENRVLNINLDWGKNDEFLSDLNTFSGKTQQKLLKKAMKEEEKMSREAEKIVEWAKETSARMEVSNIEDELSDNDSLK</sequence>
<dbReference type="AlphaFoldDB" id="A0ABD2XXA5"/>
<dbReference type="PANTHER" id="PTHR35692">
    <property type="entry name" value="F26F24.11"/>
    <property type="match status" value="1"/>
</dbReference>
<dbReference type="PANTHER" id="PTHR35692:SF1">
    <property type="entry name" value="F26F24.11"/>
    <property type="match status" value="1"/>
</dbReference>
<dbReference type="Proteomes" id="UP001630127">
    <property type="component" value="Unassembled WGS sequence"/>
</dbReference>
<accession>A0ABD2XXA5</accession>
<evidence type="ECO:0008006" key="4">
    <source>
        <dbReference type="Google" id="ProtNLM"/>
    </source>
</evidence>
<dbReference type="EMBL" id="JBJUIK010000017">
    <property type="protein sequence ID" value="KAL3498123.1"/>
    <property type="molecule type" value="Genomic_DNA"/>
</dbReference>
<evidence type="ECO:0000313" key="2">
    <source>
        <dbReference type="EMBL" id="KAL3498123.1"/>
    </source>
</evidence>
<proteinExistence type="predicted"/>
<name>A0ABD2XXA5_9GENT</name>
<protein>
    <recommendedName>
        <fullName evidence="4">Hepatoma-derived growth factor-related protein 2-like</fullName>
    </recommendedName>
</protein>
<evidence type="ECO:0000313" key="3">
    <source>
        <dbReference type="Proteomes" id="UP001630127"/>
    </source>
</evidence>
<reference evidence="2 3" key="1">
    <citation type="submission" date="2024-11" db="EMBL/GenBank/DDBJ databases">
        <title>A near-complete genome assembly of Cinchona calisaya.</title>
        <authorList>
            <person name="Lian D.C."/>
            <person name="Zhao X.W."/>
            <person name="Wei L."/>
        </authorList>
    </citation>
    <scope>NUCLEOTIDE SEQUENCE [LARGE SCALE GENOMIC DNA]</scope>
    <source>
        <tissue evidence="2">Nenye</tissue>
    </source>
</reference>
<feature type="region of interest" description="Disordered" evidence="1">
    <location>
        <begin position="175"/>
        <end position="206"/>
    </location>
</feature>
<keyword evidence="3" id="KW-1185">Reference proteome</keyword>
<gene>
    <name evidence="2" type="ORF">ACH5RR_040855</name>
</gene>
<organism evidence="2 3">
    <name type="scientific">Cinchona calisaya</name>
    <dbReference type="NCBI Taxonomy" id="153742"/>
    <lineage>
        <taxon>Eukaryota</taxon>
        <taxon>Viridiplantae</taxon>
        <taxon>Streptophyta</taxon>
        <taxon>Embryophyta</taxon>
        <taxon>Tracheophyta</taxon>
        <taxon>Spermatophyta</taxon>
        <taxon>Magnoliopsida</taxon>
        <taxon>eudicotyledons</taxon>
        <taxon>Gunneridae</taxon>
        <taxon>Pentapetalae</taxon>
        <taxon>asterids</taxon>
        <taxon>lamiids</taxon>
        <taxon>Gentianales</taxon>
        <taxon>Rubiaceae</taxon>
        <taxon>Cinchonoideae</taxon>
        <taxon>Cinchoneae</taxon>
        <taxon>Cinchona</taxon>
    </lineage>
</organism>
<comment type="caution">
    <text evidence="2">The sequence shown here is derived from an EMBL/GenBank/DDBJ whole genome shotgun (WGS) entry which is preliminary data.</text>
</comment>